<accession>A0ABV9P2Y8</accession>
<protein>
    <submittedName>
        <fullName evidence="2">SIMPL domain-containing protein</fullName>
    </submittedName>
</protein>
<keyword evidence="1" id="KW-0732">Signal</keyword>
<proteinExistence type="predicted"/>
<dbReference type="Gene3D" id="3.30.70.2970">
    <property type="entry name" value="Protein of unknown function (DUF541), domain 2"/>
    <property type="match status" value="1"/>
</dbReference>
<name>A0ABV9P2Y8_9FLAO</name>
<dbReference type="RefSeq" id="WP_379740185.1">
    <property type="nucleotide sequence ID" value="NZ_JBHSGW010000021.1"/>
</dbReference>
<feature type="chain" id="PRO_5046163676" evidence="1">
    <location>
        <begin position="24"/>
        <end position="300"/>
    </location>
</feature>
<sequence length="300" mass="34089">MKTIATKHKALFFLLLTYSLVNAQISGNQVYGNSSSNYNNAAHSNKTIVVNNNVLSVSISILMNSKADGFVMTLGLNEEAETVTLCNTKINSRIDGFLAKIKALGIKKEESYVDFISQTKVYDFTVDGSTAQQFEKGFEIKKNIIITTANINHLEKIITMASEYEIHDIIKVEYFNEDTDQIHTNLFEQALEMADVKKDRYLKSFRKKIVGTPDANESFEVYFPKNQYKTYQAYESSEIQTHYNNRNTNYLKKLARKNKSFYYDGVSSAGFDKVINANQTEVGIQYTLTLTVSYKIDTSI</sequence>
<feature type="signal peptide" evidence="1">
    <location>
        <begin position="1"/>
        <end position="23"/>
    </location>
</feature>
<reference evidence="3" key="1">
    <citation type="journal article" date="2019" name="Int. J. Syst. Evol. Microbiol.">
        <title>The Global Catalogue of Microorganisms (GCM) 10K type strain sequencing project: providing services to taxonomists for standard genome sequencing and annotation.</title>
        <authorList>
            <consortium name="The Broad Institute Genomics Platform"/>
            <consortium name="The Broad Institute Genome Sequencing Center for Infectious Disease"/>
            <person name="Wu L."/>
            <person name="Ma J."/>
        </authorList>
    </citation>
    <scope>NUCLEOTIDE SEQUENCE [LARGE SCALE GENOMIC DNA]</scope>
    <source>
        <strain evidence="3">CCUG 50349</strain>
    </source>
</reference>
<dbReference type="Pfam" id="PF04402">
    <property type="entry name" value="SIMPL"/>
    <property type="match status" value="1"/>
</dbReference>
<organism evidence="2 3">
    <name type="scientific">Flavobacterium ponti</name>
    <dbReference type="NCBI Taxonomy" id="665133"/>
    <lineage>
        <taxon>Bacteria</taxon>
        <taxon>Pseudomonadati</taxon>
        <taxon>Bacteroidota</taxon>
        <taxon>Flavobacteriia</taxon>
        <taxon>Flavobacteriales</taxon>
        <taxon>Flavobacteriaceae</taxon>
        <taxon>Flavobacterium</taxon>
    </lineage>
</organism>
<evidence type="ECO:0000256" key="1">
    <source>
        <dbReference type="SAM" id="SignalP"/>
    </source>
</evidence>
<evidence type="ECO:0000313" key="3">
    <source>
        <dbReference type="Proteomes" id="UP001595885"/>
    </source>
</evidence>
<comment type="caution">
    <text evidence="2">The sequence shown here is derived from an EMBL/GenBank/DDBJ whole genome shotgun (WGS) entry which is preliminary data.</text>
</comment>
<dbReference type="Gene3D" id="3.30.110.170">
    <property type="entry name" value="Protein of unknown function (DUF541), domain 1"/>
    <property type="match status" value="1"/>
</dbReference>
<dbReference type="InterPro" id="IPR007497">
    <property type="entry name" value="SIMPL/DUF541"/>
</dbReference>
<gene>
    <name evidence="2" type="ORF">ACFO3U_07785</name>
</gene>
<dbReference type="EMBL" id="JBHSGW010000021">
    <property type="protein sequence ID" value="MFC4739892.1"/>
    <property type="molecule type" value="Genomic_DNA"/>
</dbReference>
<keyword evidence="3" id="KW-1185">Reference proteome</keyword>
<dbReference type="Proteomes" id="UP001595885">
    <property type="component" value="Unassembled WGS sequence"/>
</dbReference>
<evidence type="ECO:0000313" key="2">
    <source>
        <dbReference type="EMBL" id="MFC4739892.1"/>
    </source>
</evidence>